<reference evidence="4 5" key="1">
    <citation type="submission" date="2016-11" db="EMBL/GenBank/DDBJ databases">
        <authorList>
            <person name="Jaros S."/>
            <person name="Januszkiewicz K."/>
            <person name="Wedrychowicz H."/>
        </authorList>
    </citation>
    <scope>NUCLEOTIDE SEQUENCE [LARGE SCALE GENOMIC DNA]</scope>
    <source>
        <strain evidence="4 5">DSM 18772</strain>
    </source>
</reference>
<dbReference type="EMBL" id="FQYR01000004">
    <property type="protein sequence ID" value="SHJ60607.1"/>
    <property type="molecule type" value="Genomic_DNA"/>
</dbReference>
<dbReference type="Pfam" id="PF00483">
    <property type="entry name" value="NTP_transferase"/>
    <property type="match status" value="1"/>
</dbReference>
<dbReference type="CDD" id="cd06422">
    <property type="entry name" value="NTP_transferase_like_1"/>
    <property type="match status" value="1"/>
</dbReference>
<dbReference type="PANTHER" id="PTHR22572">
    <property type="entry name" value="SUGAR-1-PHOSPHATE GUANYL TRANSFERASE"/>
    <property type="match status" value="1"/>
</dbReference>
<evidence type="ECO:0000256" key="1">
    <source>
        <dbReference type="ARBA" id="ARBA00007274"/>
    </source>
</evidence>
<organism evidence="4 5">
    <name type="scientific">Rubritalea squalenifaciens DSM 18772</name>
    <dbReference type="NCBI Taxonomy" id="1123071"/>
    <lineage>
        <taxon>Bacteria</taxon>
        <taxon>Pseudomonadati</taxon>
        <taxon>Verrucomicrobiota</taxon>
        <taxon>Verrucomicrobiia</taxon>
        <taxon>Verrucomicrobiales</taxon>
        <taxon>Rubritaleaceae</taxon>
        <taxon>Rubritalea</taxon>
    </lineage>
</organism>
<dbReference type="Gene3D" id="3.90.550.10">
    <property type="entry name" value="Spore Coat Polysaccharide Biosynthesis Protein SpsA, Chain A"/>
    <property type="match status" value="1"/>
</dbReference>
<comment type="similarity">
    <text evidence="1">Belongs to the transferase hexapeptide repeat family.</text>
</comment>
<evidence type="ECO:0000259" key="3">
    <source>
        <dbReference type="Pfam" id="PF25087"/>
    </source>
</evidence>
<proteinExistence type="inferred from homology"/>
<dbReference type="STRING" id="1123071.SAMN02745181_2162"/>
<feature type="domain" description="Nucleotidyl transferase" evidence="2">
    <location>
        <begin position="6"/>
        <end position="231"/>
    </location>
</feature>
<dbReference type="InterPro" id="IPR029044">
    <property type="entry name" value="Nucleotide-diphossugar_trans"/>
</dbReference>
<keyword evidence="4" id="KW-0548">Nucleotidyltransferase</keyword>
<feature type="domain" description="Mannose-1-phosphate guanyltransferase C-terminal" evidence="3">
    <location>
        <begin position="239"/>
        <end position="295"/>
    </location>
</feature>
<keyword evidence="4" id="KW-0808">Transferase</keyword>
<dbReference type="Gene3D" id="2.160.10.10">
    <property type="entry name" value="Hexapeptide repeat proteins"/>
    <property type="match status" value="1"/>
</dbReference>
<dbReference type="GO" id="GO:0016779">
    <property type="term" value="F:nucleotidyltransferase activity"/>
    <property type="evidence" value="ECO:0007669"/>
    <property type="project" value="UniProtKB-KW"/>
</dbReference>
<dbReference type="AlphaFoldDB" id="A0A1M6KNS4"/>
<dbReference type="InterPro" id="IPR056729">
    <property type="entry name" value="GMPPB_C"/>
</dbReference>
<dbReference type="InterPro" id="IPR005835">
    <property type="entry name" value="NTP_transferase_dom"/>
</dbReference>
<dbReference type="InParanoid" id="A0A1M6KNS4"/>
<keyword evidence="5" id="KW-1185">Reference proteome</keyword>
<gene>
    <name evidence="4" type="ORF">SAMN02745181_2162</name>
</gene>
<evidence type="ECO:0000313" key="5">
    <source>
        <dbReference type="Proteomes" id="UP000184510"/>
    </source>
</evidence>
<evidence type="ECO:0000313" key="4">
    <source>
        <dbReference type="EMBL" id="SHJ60607.1"/>
    </source>
</evidence>
<dbReference type="SUPFAM" id="SSF53448">
    <property type="entry name" value="Nucleotide-diphospho-sugar transferases"/>
    <property type="match status" value="1"/>
</dbReference>
<accession>A0A1M6KNS4</accession>
<evidence type="ECO:0000259" key="2">
    <source>
        <dbReference type="Pfam" id="PF00483"/>
    </source>
</evidence>
<dbReference type="RefSeq" id="WP_143183767.1">
    <property type="nucleotide sequence ID" value="NZ_FQYR01000004.1"/>
</dbReference>
<name>A0A1M6KNS4_9BACT</name>
<dbReference type="InterPro" id="IPR050486">
    <property type="entry name" value="Mannose-1P_guanyltransferase"/>
</dbReference>
<dbReference type="Pfam" id="PF25087">
    <property type="entry name" value="GMPPB_C"/>
    <property type="match status" value="1"/>
</dbReference>
<protein>
    <submittedName>
        <fullName evidence="4">Mannose-1-phosphate guanylyltransferase</fullName>
    </submittedName>
</protein>
<dbReference type="FunCoup" id="A0A1M6KNS4">
    <property type="interactions" value="391"/>
</dbReference>
<dbReference type="OrthoDB" id="9801899at2"/>
<dbReference type="Proteomes" id="UP000184510">
    <property type="component" value="Unassembled WGS sequence"/>
</dbReference>
<sequence>MSEIFKAFILGAGLGSRLRPLTDTLPKPLVPLFHEPLASHTMRHCLKAGIECFAINTHHIPAAWQQTYPESSFEGAPITFFHEPILLETGGGIKNIAPFIGEDPVLVYNGDILTDLDLTQLMAAHRGSGNVATLALFSEGPNCNVAVEGHQVVDLRHAHGIHPGTHQFTGIYIIEPEILPLIPANEKISIVPAFLELAAQGKLGAYIADGASWHDLGTREEYFAAHQHLQDSGKATLPAIHPQAKIDPSAELDEYTIIGPNCVIEKNVKLRKTIAWPHATISENSNLYGCIVREQAAGEHQDQDL</sequence>